<keyword evidence="2 4" id="KW-0560">Oxidoreductase</keyword>
<dbReference type="EMBL" id="JACHMP010000001">
    <property type="protein sequence ID" value="MBB5823183.1"/>
    <property type="molecule type" value="Genomic_DNA"/>
</dbReference>
<dbReference type="SUPFAM" id="SSF51735">
    <property type="entry name" value="NAD(P)-binding Rossmann-fold domains"/>
    <property type="match status" value="1"/>
</dbReference>
<dbReference type="PANTHER" id="PTHR42760:SF40">
    <property type="entry name" value="3-OXOACYL-[ACYL-CARRIER-PROTEIN] REDUCTASE, CHLOROPLASTIC"/>
    <property type="match status" value="1"/>
</dbReference>
<dbReference type="RefSeq" id="WP_184540188.1">
    <property type="nucleotide sequence ID" value="NZ_JACHMP010000001.1"/>
</dbReference>
<evidence type="ECO:0000313" key="5">
    <source>
        <dbReference type="Proteomes" id="UP000540685"/>
    </source>
</evidence>
<dbReference type="SMART" id="SM00822">
    <property type="entry name" value="PKS_KR"/>
    <property type="match status" value="1"/>
</dbReference>
<organism evidence="4 5">
    <name type="scientific">Streptosporangium becharense</name>
    <dbReference type="NCBI Taxonomy" id="1816182"/>
    <lineage>
        <taxon>Bacteria</taxon>
        <taxon>Bacillati</taxon>
        <taxon>Actinomycetota</taxon>
        <taxon>Actinomycetes</taxon>
        <taxon>Streptosporangiales</taxon>
        <taxon>Streptosporangiaceae</taxon>
        <taxon>Streptosporangium</taxon>
    </lineage>
</organism>
<protein>
    <submittedName>
        <fullName evidence="4">3-oxoacyl-[acyl-carrier protein] reductase</fullName>
        <ecNumber evidence="4">1.1.1.100</ecNumber>
    </submittedName>
</protein>
<dbReference type="InterPro" id="IPR036291">
    <property type="entry name" value="NAD(P)-bd_dom_sf"/>
</dbReference>
<name>A0A7W9MK26_9ACTN</name>
<evidence type="ECO:0000259" key="3">
    <source>
        <dbReference type="SMART" id="SM00822"/>
    </source>
</evidence>
<dbReference type="CDD" id="cd05233">
    <property type="entry name" value="SDR_c"/>
    <property type="match status" value="1"/>
</dbReference>
<dbReference type="Pfam" id="PF13561">
    <property type="entry name" value="adh_short_C2"/>
    <property type="match status" value="1"/>
</dbReference>
<comment type="similarity">
    <text evidence="1">Belongs to the short-chain dehydrogenases/reductases (SDR) family.</text>
</comment>
<dbReference type="InterPro" id="IPR002347">
    <property type="entry name" value="SDR_fam"/>
</dbReference>
<accession>A0A7W9MK26</accession>
<evidence type="ECO:0000256" key="2">
    <source>
        <dbReference type="ARBA" id="ARBA00023002"/>
    </source>
</evidence>
<dbReference type="GO" id="GO:0004316">
    <property type="term" value="F:3-oxoacyl-[acyl-carrier-protein] reductase (NADPH) activity"/>
    <property type="evidence" value="ECO:0007669"/>
    <property type="project" value="UniProtKB-EC"/>
</dbReference>
<keyword evidence="5" id="KW-1185">Reference proteome</keyword>
<dbReference type="Proteomes" id="UP000540685">
    <property type="component" value="Unassembled WGS sequence"/>
</dbReference>
<comment type="caution">
    <text evidence="4">The sequence shown here is derived from an EMBL/GenBank/DDBJ whole genome shotgun (WGS) entry which is preliminary data.</text>
</comment>
<dbReference type="GO" id="GO:0030497">
    <property type="term" value="P:fatty acid elongation"/>
    <property type="evidence" value="ECO:0007669"/>
    <property type="project" value="TreeGrafter"/>
</dbReference>
<dbReference type="EC" id="1.1.1.100" evidence="4"/>
<dbReference type="FunFam" id="3.40.50.720:FF:000084">
    <property type="entry name" value="Short-chain dehydrogenase reductase"/>
    <property type="match status" value="1"/>
</dbReference>
<dbReference type="PRINTS" id="PR00080">
    <property type="entry name" value="SDRFAMILY"/>
</dbReference>
<dbReference type="AlphaFoldDB" id="A0A7W9MK26"/>
<evidence type="ECO:0000313" key="4">
    <source>
        <dbReference type="EMBL" id="MBB5823183.1"/>
    </source>
</evidence>
<dbReference type="PROSITE" id="PS00061">
    <property type="entry name" value="ADH_SHORT"/>
    <property type="match status" value="1"/>
</dbReference>
<dbReference type="Gene3D" id="3.40.50.720">
    <property type="entry name" value="NAD(P)-binding Rossmann-like Domain"/>
    <property type="match status" value="1"/>
</dbReference>
<dbReference type="InterPro" id="IPR057326">
    <property type="entry name" value="KR_dom"/>
</dbReference>
<evidence type="ECO:0000256" key="1">
    <source>
        <dbReference type="ARBA" id="ARBA00006484"/>
    </source>
</evidence>
<sequence length="245" mass="25466">MRLDGRVAIVTGGTRGIGLRIAGSFLAEGARVMCAAREAAPVAELADVYGEAVAFHPADVRDAGSVRAMVEATAERFGGVDVLVANAGISRPAPTAVMPAQQWAEVVDTNLTGVFNCVQAALPYLEKSGSGRIVAVSSALSTRPVYAGASYCATKAAVDMLVRVWALEFAEKGITVNALSPGFIEEGMGRALRENTALWEQFGTKISMGRMGTGAEVAAAAVFLAGDEGSYVNGHIMEVNGGLRW</sequence>
<feature type="domain" description="Ketoreductase" evidence="3">
    <location>
        <begin position="6"/>
        <end position="182"/>
    </location>
</feature>
<gene>
    <name evidence="4" type="ORF">F4562_006245</name>
</gene>
<reference evidence="4 5" key="1">
    <citation type="submission" date="2020-08" db="EMBL/GenBank/DDBJ databases">
        <title>Sequencing the genomes of 1000 actinobacteria strains.</title>
        <authorList>
            <person name="Klenk H.-P."/>
        </authorList>
    </citation>
    <scope>NUCLEOTIDE SEQUENCE [LARGE SCALE GENOMIC DNA]</scope>
    <source>
        <strain evidence="4 5">DSM 46887</strain>
    </source>
</reference>
<dbReference type="InterPro" id="IPR020904">
    <property type="entry name" value="Sc_DH/Rdtase_CS"/>
</dbReference>
<dbReference type="PANTHER" id="PTHR42760">
    <property type="entry name" value="SHORT-CHAIN DEHYDROGENASES/REDUCTASES FAMILY MEMBER"/>
    <property type="match status" value="1"/>
</dbReference>
<dbReference type="PRINTS" id="PR00081">
    <property type="entry name" value="GDHRDH"/>
</dbReference>
<proteinExistence type="inferred from homology"/>